<keyword evidence="2" id="KW-1185">Reference proteome</keyword>
<dbReference type="AlphaFoldDB" id="A0A8X8I7L4"/>
<evidence type="ECO:0000313" key="2">
    <source>
        <dbReference type="Proteomes" id="UP000825179"/>
    </source>
</evidence>
<name>A0A8X8I7L4_CALTT</name>
<dbReference type="Proteomes" id="UP000825179">
    <property type="component" value="Chromosome"/>
</dbReference>
<dbReference type="RefSeq" id="WP_222822572.1">
    <property type="nucleotide sequence ID" value="NZ_CP082237.1"/>
</dbReference>
<accession>A0A8X8I7L4</accession>
<protein>
    <submittedName>
        <fullName evidence="1">Uncharacterized protein</fullName>
    </submittedName>
</protein>
<reference evidence="1 2" key="1">
    <citation type="journal article" date="2020" name="Extremophiles">
        <title>Genomic analysis of Caldalkalibacillus thermarum TA2.A1 reveals aerobic alkaliphilic metabolism and evolutionary hallmarks linking alkaliphilic bacteria and plant life.</title>
        <authorList>
            <person name="de Jong S.I."/>
            <person name="van den Broek M.A."/>
            <person name="Merkel A.Y."/>
            <person name="de la Torre Cortes P."/>
            <person name="Kalamorz F."/>
            <person name="Cook G.M."/>
            <person name="van Loosdrecht M.C.M."/>
            <person name="McMillan D.G.G."/>
        </authorList>
    </citation>
    <scope>NUCLEOTIDE SEQUENCE [LARGE SCALE GENOMIC DNA]</scope>
    <source>
        <strain evidence="1 2">TA2.A1</strain>
    </source>
</reference>
<dbReference type="EMBL" id="CP082237">
    <property type="protein sequence ID" value="QZT32878.1"/>
    <property type="molecule type" value="Genomic_DNA"/>
</dbReference>
<organism evidence="1 2">
    <name type="scientific">Caldalkalibacillus thermarum (strain TA2.A1)</name>
    <dbReference type="NCBI Taxonomy" id="986075"/>
    <lineage>
        <taxon>Bacteria</taxon>
        <taxon>Bacillati</taxon>
        <taxon>Bacillota</taxon>
        <taxon>Bacilli</taxon>
        <taxon>Bacillales</taxon>
        <taxon>Bacillaceae</taxon>
        <taxon>Caldalkalibacillus</taxon>
    </lineage>
</organism>
<proteinExistence type="predicted"/>
<dbReference type="KEGG" id="cthu:HUR95_10940"/>
<sequence length="188" mass="21076">MMSRYVAYLLTIVWLLTSLVIGAVAAQQPANVDLDKLTAKVPDAQALVRQADLIVYGTPTGEPKQDSTDQKVNEGELVIFYQNFDVKQVIHGQSSRIVEIVRPGVEPLPPPENPINLVYPGPLADSVDYVLFLKQYNTTRHYYVIGVWQGVYPLDPQGRIIALLEEGFPTFHGLTLEEMKRKINQLQS</sequence>
<gene>
    <name evidence="1" type="ORF">HUR95_10940</name>
</gene>
<evidence type="ECO:0000313" key="1">
    <source>
        <dbReference type="EMBL" id="QZT32878.1"/>
    </source>
</evidence>